<evidence type="ECO:0000259" key="9">
    <source>
        <dbReference type="PROSITE" id="PS50863"/>
    </source>
</evidence>
<evidence type="ECO:0000256" key="4">
    <source>
        <dbReference type="ARBA" id="ARBA00023163"/>
    </source>
</evidence>
<dbReference type="InterPro" id="IPR015300">
    <property type="entry name" value="DNA-bd_pseudobarrel_sf"/>
</dbReference>
<organism evidence="10 11">
    <name type="scientific">Lolium multiflorum</name>
    <name type="common">Italian ryegrass</name>
    <name type="synonym">Lolium perenne subsp. multiflorum</name>
    <dbReference type="NCBI Taxonomy" id="4521"/>
    <lineage>
        <taxon>Eukaryota</taxon>
        <taxon>Viridiplantae</taxon>
        <taxon>Streptophyta</taxon>
        <taxon>Embryophyta</taxon>
        <taxon>Tracheophyta</taxon>
        <taxon>Spermatophyta</taxon>
        <taxon>Magnoliopsida</taxon>
        <taxon>Liliopsida</taxon>
        <taxon>Poales</taxon>
        <taxon>Poaceae</taxon>
        <taxon>BOP clade</taxon>
        <taxon>Pooideae</taxon>
        <taxon>Poodae</taxon>
        <taxon>Poeae</taxon>
        <taxon>Poeae Chloroplast Group 2 (Poeae type)</taxon>
        <taxon>Loliodinae</taxon>
        <taxon>Loliinae</taxon>
        <taxon>Lolium</taxon>
    </lineage>
</organism>
<dbReference type="InterPro" id="IPR036875">
    <property type="entry name" value="Znf_CCHC_sf"/>
</dbReference>
<evidence type="ECO:0000256" key="5">
    <source>
        <dbReference type="ARBA" id="ARBA00023242"/>
    </source>
</evidence>
<dbReference type="PROSITE" id="PS50863">
    <property type="entry name" value="B3"/>
    <property type="match status" value="1"/>
</dbReference>
<keyword evidence="5" id="KW-0539">Nucleus</keyword>
<dbReference type="Proteomes" id="UP001231189">
    <property type="component" value="Unassembled WGS sequence"/>
</dbReference>
<accession>A0AAD8SHU9</accession>
<evidence type="ECO:0000256" key="1">
    <source>
        <dbReference type="ARBA" id="ARBA00004123"/>
    </source>
</evidence>
<keyword evidence="6" id="KW-0863">Zinc-finger</keyword>
<comment type="caution">
    <text evidence="10">The sequence shown here is derived from an EMBL/GenBank/DDBJ whole genome shotgun (WGS) entry which is preliminary data.</text>
</comment>
<evidence type="ECO:0000313" key="10">
    <source>
        <dbReference type="EMBL" id="KAK1651447.1"/>
    </source>
</evidence>
<dbReference type="Pfam" id="PF00098">
    <property type="entry name" value="zf-CCHC"/>
    <property type="match status" value="1"/>
</dbReference>
<evidence type="ECO:0000259" key="8">
    <source>
        <dbReference type="PROSITE" id="PS50158"/>
    </source>
</evidence>
<feature type="domain" description="CCHC-type" evidence="8">
    <location>
        <begin position="241"/>
        <end position="256"/>
    </location>
</feature>
<dbReference type="Gene3D" id="4.10.60.10">
    <property type="entry name" value="Zinc finger, CCHC-type"/>
    <property type="match status" value="1"/>
</dbReference>
<keyword evidence="4" id="KW-0804">Transcription</keyword>
<dbReference type="CDD" id="cd10017">
    <property type="entry name" value="B3_DNA"/>
    <property type="match status" value="1"/>
</dbReference>
<dbReference type="GO" id="GO:0008270">
    <property type="term" value="F:zinc ion binding"/>
    <property type="evidence" value="ECO:0007669"/>
    <property type="project" value="UniProtKB-KW"/>
</dbReference>
<keyword evidence="2" id="KW-0805">Transcription regulation</keyword>
<reference evidence="10" key="1">
    <citation type="submission" date="2023-07" db="EMBL/GenBank/DDBJ databases">
        <title>A chromosome-level genome assembly of Lolium multiflorum.</title>
        <authorList>
            <person name="Chen Y."/>
            <person name="Copetti D."/>
            <person name="Kolliker R."/>
            <person name="Studer B."/>
        </authorList>
    </citation>
    <scope>NUCLEOTIDE SEQUENCE</scope>
    <source>
        <strain evidence="10">02402/16</strain>
        <tissue evidence="10">Leaf</tissue>
    </source>
</reference>
<evidence type="ECO:0000256" key="6">
    <source>
        <dbReference type="PROSITE-ProRule" id="PRU00047"/>
    </source>
</evidence>
<protein>
    <submittedName>
        <fullName evidence="10">Uncharacterized protein</fullName>
    </submittedName>
</protein>
<dbReference type="PANTHER" id="PTHR31920">
    <property type="entry name" value="B3 DOMAIN-CONTAINING"/>
    <property type="match status" value="1"/>
</dbReference>
<dbReference type="PROSITE" id="PS50158">
    <property type="entry name" value="ZF_CCHC"/>
    <property type="match status" value="1"/>
</dbReference>
<evidence type="ECO:0000256" key="3">
    <source>
        <dbReference type="ARBA" id="ARBA00023125"/>
    </source>
</evidence>
<keyword evidence="11" id="KW-1185">Reference proteome</keyword>
<dbReference type="InterPro" id="IPR050655">
    <property type="entry name" value="Plant_B3_domain"/>
</dbReference>
<dbReference type="SUPFAM" id="SSF57756">
    <property type="entry name" value="Retrovirus zinc finger-like domains"/>
    <property type="match status" value="1"/>
</dbReference>
<sequence>MLRRPPWHLVFARDLELVLCRKNGDMASPINFNQFLEKEKLKSNGSNFTDWFRHVRIFLAGGNLQYVLDAPLGDPPETETDEVKNVYATRKTRYSQVQCAILCSQADLQKRFEHHDPHELVNELKAIFETHAAVECYEASKHFFNCMMEEGSSVSEHMLAMTGMRRNSDLGINMNKELPELFAMLKAAEIEIKKEHQVLMVNKTTSFKKQGKSKGKFKKGGKKAATHPMKPKNGPKPDAECYYCKEKGHWKRNCSKYLADLKSGLVKKKKEGISDIHVIDVYLTGSRTSTGYLILTEKIMLGSPAEVPGEGTVKKRRGRPAKVGHFHDEQGPDHFLKIIFKPTFSRLIIPKAFVKWFGDIPSNIIVTTNTGCNWRMTTRREGDDAFIDQGWSAFAVAHQLKVDQFVTFRRVSSLEYRVVIFDHTCTEVVRRCPYHGGPTRCVVSAHHV</sequence>
<dbReference type="GO" id="GO:0003677">
    <property type="term" value="F:DNA binding"/>
    <property type="evidence" value="ECO:0007669"/>
    <property type="project" value="UniProtKB-KW"/>
</dbReference>
<keyword evidence="3" id="KW-0238">DNA-binding</keyword>
<dbReference type="InterPro" id="IPR001878">
    <property type="entry name" value="Znf_CCHC"/>
</dbReference>
<feature type="domain" description="TF-B3" evidence="9">
    <location>
        <begin position="332"/>
        <end position="424"/>
    </location>
</feature>
<feature type="compositionally biased region" description="Basic residues" evidence="7">
    <location>
        <begin position="210"/>
        <end position="225"/>
    </location>
</feature>
<evidence type="ECO:0000313" key="11">
    <source>
        <dbReference type="Proteomes" id="UP001231189"/>
    </source>
</evidence>
<dbReference type="Pfam" id="PF02362">
    <property type="entry name" value="B3"/>
    <property type="match status" value="1"/>
</dbReference>
<evidence type="ECO:0000256" key="7">
    <source>
        <dbReference type="SAM" id="MobiDB-lite"/>
    </source>
</evidence>
<dbReference type="InterPro" id="IPR003340">
    <property type="entry name" value="B3_DNA-bd"/>
</dbReference>
<dbReference type="PANTHER" id="PTHR31920:SF55">
    <property type="entry name" value="TF-B3 DOMAIN-CONTAINING PROTEIN"/>
    <property type="match status" value="1"/>
</dbReference>
<dbReference type="GO" id="GO:0005634">
    <property type="term" value="C:nucleus"/>
    <property type="evidence" value="ECO:0007669"/>
    <property type="project" value="UniProtKB-SubCell"/>
</dbReference>
<keyword evidence="6" id="KW-0479">Metal-binding</keyword>
<evidence type="ECO:0000256" key="2">
    <source>
        <dbReference type="ARBA" id="ARBA00023015"/>
    </source>
</evidence>
<proteinExistence type="predicted"/>
<dbReference type="Gene3D" id="2.40.330.10">
    <property type="entry name" value="DNA-binding pseudobarrel domain"/>
    <property type="match status" value="1"/>
</dbReference>
<dbReference type="SMART" id="SM00343">
    <property type="entry name" value="ZnF_C2HC"/>
    <property type="match status" value="1"/>
</dbReference>
<feature type="region of interest" description="Disordered" evidence="7">
    <location>
        <begin position="210"/>
        <end position="233"/>
    </location>
</feature>
<comment type="subcellular location">
    <subcellularLocation>
        <location evidence="1">Nucleus</location>
    </subcellularLocation>
</comment>
<dbReference type="AlphaFoldDB" id="A0AAD8SHU9"/>
<keyword evidence="6" id="KW-0862">Zinc</keyword>
<gene>
    <name evidence="10" type="ORF">QYE76_069252</name>
</gene>
<name>A0AAD8SHU9_LOLMU</name>
<dbReference type="SMART" id="SM01019">
    <property type="entry name" value="B3"/>
    <property type="match status" value="1"/>
</dbReference>
<dbReference type="SUPFAM" id="SSF101936">
    <property type="entry name" value="DNA-binding pseudobarrel domain"/>
    <property type="match status" value="1"/>
</dbReference>
<dbReference type="EMBL" id="JAUUTY010000004">
    <property type="protein sequence ID" value="KAK1651447.1"/>
    <property type="molecule type" value="Genomic_DNA"/>
</dbReference>